<proteinExistence type="predicted"/>
<name>A0A0E9WWF0_ANGAN</name>
<organism evidence="1">
    <name type="scientific">Anguilla anguilla</name>
    <name type="common">European freshwater eel</name>
    <name type="synonym">Muraena anguilla</name>
    <dbReference type="NCBI Taxonomy" id="7936"/>
    <lineage>
        <taxon>Eukaryota</taxon>
        <taxon>Metazoa</taxon>
        <taxon>Chordata</taxon>
        <taxon>Craniata</taxon>
        <taxon>Vertebrata</taxon>
        <taxon>Euteleostomi</taxon>
        <taxon>Actinopterygii</taxon>
        <taxon>Neopterygii</taxon>
        <taxon>Teleostei</taxon>
        <taxon>Anguilliformes</taxon>
        <taxon>Anguillidae</taxon>
        <taxon>Anguilla</taxon>
    </lineage>
</organism>
<sequence>MMDQLSLCMPAYTVIQNSAYEIAQHSNLYPKKKYLNRNKKIKSTFWVTALERHGALAWPITFTAQSHAGSCDSLGYSHSPNIPMPQ</sequence>
<protein>
    <submittedName>
        <fullName evidence="1">Uncharacterized protein</fullName>
    </submittedName>
</protein>
<dbReference type="EMBL" id="GBXM01013883">
    <property type="protein sequence ID" value="JAH94694.1"/>
    <property type="molecule type" value="Transcribed_RNA"/>
</dbReference>
<reference evidence="1" key="1">
    <citation type="submission" date="2014-11" db="EMBL/GenBank/DDBJ databases">
        <authorList>
            <person name="Amaro Gonzalez C."/>
        </authorList>
    </citation>
    <scope>NUCLEOTIDE SEQUENCE</scope>
</reference>
<dbReference type="AlphaFoldDB" id="A0A0E9WWF0"/>
<reference evidence="1" key="2">
    <citation type="journal article" date="2015" name="Fish Shellfish Immunol.">
        <title>Early steps in the European eel (Anguilla anguilla)-Vibrio vulnificus interaction in the gills: Role of the RtxA13 toxin.</title>
        <authorList>
            <person name="Callol A."/>
            <person name="Pajuelo D."/>
            <person name="Ebbesson L."/>
            <person name="Teles M."/>
            <person name="MacKenzie S."/>
            <person name="Amaro C."/>
        </authorList>
    </citation>
    <scope>NUCLEOTIDE SEQUENCE</scope>
</reference>
<accession>A0A0E9WWF0</accession>
<evidence type="ECO:0000313" key="1">
    <source>
        <dbReference type="EMBL" id="JAH94694.1"/>
    </source>
</evidence>